<evidence type="ECO:0008006" key="2">
    <source>
        <dbReference type="Google" id="ProtNLM"/>
    </source>
</evidence>
<evidence type="ECO:0000313" key="1">
    <source>
        <dbReference type="EMBL" id="KGA11611.1"/>
    </source>
</evidence>
<dbReference type="AlphaFoldDB" id="A0A094QBF5"/>
<dbReference type="Gene3D" id="3.20.20.80">
    <property type="entry name" value="Glycosidases"/>
    <property type="match status" value="1"/>
</dbReference>
<name>A0A094QBF5_9ZZZZ</name>
<sequence>MRRFFGFVVTAGALALAGLVGYSVVISWLYPEPLTIETVDGRALIKATQPELIPLPQPIDNSGYDVSYPQCKGELPNKFVGFAIVGLNGGKPFSENNCFAKQWEWALTHDAVSVYINTADPGNESPVRYGKKIANDTLERLNKYEIKAGTPIWLDVETYNTWTSPDRSVQVLTEIAITLTSAGYPVGIYTPPAHWFEITGNANVGMPTWLALGPYSDVASGVADSKAACLRGSFGGKTPDIVQFVTTVDGVTLDRNIMCGDPTGLVAPTK</sequence>
<gene>
    <name evidence="1" type="ORF">GM51_22480</name>
</gene>
<protein>
    <recommendedName>
        <fullName evidence="2">Lysozyme</fullName>
    </recommendedName>
</protein>
<proteinExistence type="predicted"/>
<dbReference type="SUPFAM" id="SSF51445">
    <property type="entry name" value="(Trans)glycosidases"/>
    <property type="match status" value="1"/>
</dbReference>
<organism evidence="1">
    <name type="scientific">freshwater metagenome</name>
    <dbReference type="NCBI Taxonomy" id="449393"/>
    <lineage>
        <taxon>unclassified sequences</taxon>
        <taxon>metagenomes</taxon>
        <taxon>ecological metagenomes</taxon>
    </lineage>
</organism>
<dbReference type="EMBL" id="JNSL01000233">
    <property type="protein sequence ID" value="KGA11611.1"/>
    <property type="molecule type" value="Genomic_DNA"/>
</dbReference>
<reference evidence="1" key="1">
    <citation type="submission" date="2014-06" db="EMBL/GenBank/DDBJ databases">
        <title>Key roles for freshwater Actinobacteria revealed by deep metagenomic sequencing.</title>
        <authorList>
            <person name="Ghai R."/>
            <person name="Mizuno C.M."/>
            <person name="Picazo A."/>
            <person name="Camacho A."/>
            <person name="Rodriguez-Valera F."/>
        </authorList>
    </citation>
    <scope>NUCLEOTIDE SEQUENCE</scope>
</reference>
<dbReference type="InterPro" id="IPR017853">
    <property type="entry name" value="GH"/>
</dbReference>
<accession>A0A094QBF5</accession>
<comment type="caution">
    <text evidence="1">The sequence shown here is derived from an EMBL/GenBank/DDBJ whole genome shotgun (WGS) entry which is preliminary data.</text>
</comment>